<organism evidence="3 4">
    <name type="scientific">Ladona fulva</name>
    <name type="common">Scarce chaser dragonfly</name>
    <name type="synonym">Libellula fulva</name>
    <dbReference type="NCBI Taxonomy" id="123851"/>
    <lineage>
        <taxon>Eukaryota</taxon>
        <taxon>Metazoa</taxon>
        <taxon>Ecdysozoa</taxon>
        <taxon>Arthropoda</taxon>
        <taxon>Hexapoda</taxon>
        <taxon>Insecta</taxon>
        <taxon>Pterygota</taxon>
        <taxon>Palaeoptera</taxon>
        <taxon>Odonata</taxon>
        <taxon>Epiprocta</taxon>
        <taxon>Anisoptera</taxon>
        <taxon>Libelluloidea</taxon>
        <taxon>Libellulidae</taxon>
        <taxon>Ladona</taxon>
    </lineage>
</organism>
<keyword evidence="4" id="KW-1185">Reference proteome</keyword>
<keyword evidence="1" id="KW-0863">Zinc-finger</keyword>
<dbReference type="EMBL" id="KZ309248">
    <property type="protein sequence ID" value="KAG8237930.1"/>
    <property type="molecule type" value="Genomic_DNA"/>
</dbReference>
<dbReference type="AlphaFoldDB" id="A0A8K0KQG3"/>
<reference evidence="3" key="1">
    <citation type="submission" date="2013-04" db="EMBL/GenBank/DDBJ databases">
        <authorList>
            <person name="Qu J."/>
            <person name="Murali S.C."/>
            <person name="Bandaranaike D."/>
            <person name="Bellair M."/>
            <person name="Blankenburg K."/>
            <person name="Chao H."/>
            <person name="Dinh H."/>
            <person name="Doddapaneni H."/>
            <person name="Downs B."/>
            <person name="Dugan-Rocha S."/>
            <person name="Elkadiri S."/>
            <person name="Gnanaolivu R.D."/>
            <person name="Hernandez B."/>
            <person name="Javaid M."/>
            <person name="Jayaseelan J.C."/>
            <person name="Lee S."/>
            <person name="Li M."/>
            <person name="Ming W."/>
            <person name="Munidasa M."/>
            <person name="Muniz J."/>
            <person name="Nguyen L."/>
            <person name="Ongeri F."/>
            <person name="Osuji N."/>
            <person name="Pu L.-L."/>
            <person name="Puazo M."/>
            <person name="Qu C."/>
            <person name="Quiroz J."/>
            <person name="Raj R."/>
            <person name="Weissenberger G."/>
            <person name="Xin Y."/>
            <person name="Zou X."/>
            <person name="Han Y."/>
            <person name="Richards S."/>
            <person name="Worley K."/>
            <person name="Muzny D."/>
            <person name="Gibbs R."/>
        </authorList>
    </citation>
    <scope>NUCLEOTIDE SEQUENCE</scope>
    <source>
        <strain evidence="3">Sampled in the wild</strain>
    </source>
</reference>
<proteinExistence type="predicted"/>
<gene>
    <name evidence="3" type="ORF">J437_LFUL017460</name>
</gene>
<keyword evidence="1" id="KW-0479">Metal-binding</keyword>
<dbReference type="Proteomes" id="UP000792457">
    <property type="component" value="Unassembled WGS sequence"/>
</dbReference>
<dbReference type="InterPro" id="IPR036875">
    <property type="entry name" value="Znf_CCHC_sf"/>
</dbReference>
<accession>A0A8K0KQG3</accession>
<dbReference type="GO" id="GO:0003676">
    <property type="term" value="F:nucleic acid binding"/>
    <property type="evidence" value="ECO:0007669"/>
    <property type="project" value="InterPro"/>
</dbReference>
<dbReference type="GO" id="GO:0008270">
    <property type="term" value="F:zinc ion binding"/>
    <property type="evidence" value="ECO:0007669"/>
    <property type="project" value="UniProtKB-KW"/>
</dbReference>
<dbReference type="PROSITE" id="PS50158">
    <property type="entry name" value="ZF_CCHC"/>
    <property type="match status" value="1"/>
</dbReference>
<comment type="caution">
    <text evidence="3">The sequence shown here is derived from an EMBL/GenBank/DDBJ whole genome shotgun (WGS) entry which is preliminary data.</text>
</comment>
<dbReference type="SUPFAM" id="SSF57756">
    <property type="entry name" value="Retrovirus zinc finger-like domains"/>
    <property type="match status" value="1"/>
</dbReference>
<dbReference type="Gene3D" id="4.10.60.10">
    <property type="entry name" value="Zinc finger, CCHC-type"/>
    <property type="match status" value="1"/>
</dbReference>
<dbReference type="SMART" id="SM00343">
    <property type="entry name" value="ZnF_C2HC"/>
    <property type="match status" value="2"/>
</dbReference>
<dbReference type="OrthoDB" id="6626910at2759"/>
<evidence type="ECO:0000313" key="4">
    <source>
        <dbReference type="Proteomes" id="UP000792457"/>
    </source>
</evidence>
<protein>
    <recommendedName>
        <fullName evidence="2">CCHC-type domain-containing protein</fullName>
    </recommendedName>
</protein>
<sequence length="317" mass="36753">MEIGAALADIKKEFKIDLMTEIRELRTLSEDIYEAIKVEEAAKKKVSYAEVVKDLQEGSKEKKELIIMAKDNSNVEDLNKIKEIVKSTINPGKEAIKIKTMRTAGRRKVIIETMTQEDKDKLYKGQLKDKLESKGLIIESIKKKQPRLIIFSIDRNVPEKEFTANVYSQNLKETEIEEGKFIQGFKHLFTTGRRESKYCNKVYEVTPEIRDALINKDKLYAGWESHYEKDYLGVTRCFKCQGFGHMAKTCREKEDICSHCARSGQKIQDCPNKNKEETCANCHRFGKDAAHSTWDRECPAYKFALEREILRTKYVKN</sequence>
<name>A0A8K0KQG3_LADFU</name>
<evidence type="ECO:0000259" key="2">
    <source>
        <dbReference type="PROSITE" id="PS50158"/>
    </source>
</evidence>
<feature type="domain" description="CCHC-type" evidence="2">
    <location>
        <begin position="236"/>
        <end position="252"/>
    </location>
</feature>
<keyword evidence="1" id="KW-0862">Zinc</keyword>
<evidence type="ECO:0000313" key="3">
    <source>
        <dbReference type="EMBL" id="KAG8237930.1"/>
    </source>
</evidence>
<dbReference type="InterPro" id="IPR001878">
    <property type="entry name" value="Znf_CCHC"/>
</dbReference>
<evidence type="ECO:0000256" key="1">
    <source>
        <dbReference type="PROSITE-ProRule" id="PRU00047"/>
    </source>
</evidence>
<reference evidence="3" key="2">
    <citation type="submission" date="2017-10" db="EMBL/GenBank/DDBJ databases">
        <title>Ladona fulva Genome sequencing and assembly.</title>
        <authorList>
            <person name="Murali S."/>
            <person name="Richards S."/>
            <person name="Bandaranaike D."/>
            <person name="Bellair M."/>
            <person name="Blankenburg K."/>
            <person name="Chao H."/>
            <person name="Dinh H."/>
            <person name="Doddapaneni H."/>
            <person name="Dugan-Rocha S."/>
            <person name="Elkadiri S."/>
            <person name="Gnanaolivu R."/>
            <person name="Hernandez B."/>
            <person name="Skinner E."/>
            <person name="Javaid M."/>
            <person name="Lee S."/>
            <person name="Li M."/>
            <person name="Ming W."/>
            <person name="Munidasa M."/>
            <person name="Muniz J."/>
            <person name="Nguyen L."/>
            <person name="Hughes D."/>
            <person name="Osuji N."/>
            <person name="Pu L.-L."/>
            <person name="Puazo M."/>
            <person name="Qu C."/>
            <person name="Quiroz J."/>
            <person name="Raj R."/>
            <person name="Weissenberger G."/>
            <person name="Xin Y."/>
            <person name="Zou X."/>
            <person name="Han Y."/>
            <person name="Worley K."/>
            <person name="Muzny D."/>
            <person name="Gibbs R."/>
        </authorList>
    </citation>
    <scope>NUCLEOTIDE SEQUENCE</scope>
    <source>
        <strain evidence="3">Sampled in the wild</strain>
    </source>
</reference>